<proteinExistence type="predicted"/>
<dbReference type="SUPFAM" id="SSF103473">
    <property type="entry name" value="MFS general substrate transporter"/>
    <property type="match status" value="1"/>
</dbReference>
<dbReference type="Proteomes" id="UP000605784">
    <property type="component" value="Unassembled WGS sequence"/>
</dbReference>
<dbReference type="GO" id="GO:0022857">
    <property type="term" value="F:transmembrane transporter activity"/>
    <property type="evidence" value="ECO:0007669"/>
    <property type="project" value="InterPro"/>
</dbReference>
<gene>
    <name evidence="3" type="ORF">GCM10009030_00490</name>
</gene>
<keyword evidence="1" id="KW-0472">Membrane</keyword>
<feature type="transmembrane region" description="Helical" evidence="1">
    <location>
        <begin position="262"/>
        <end position="283"/>
    </location>
</feature>
<feature type="transmembrane region" description="Helical" evidence="1">
    <location>
        <begin position="90"/>
        <end position="112"/>
    </location>
</feature>
<evidence type="ECO:0000313" key="4">
    <source>
        <dbReference type="Proteomes" id="UP000605784"/>
    </source>
</evidence>
<feature type="domain" description="Major facilitator superfamily (MFS) profile" evidence="2">
    <location>
        <begin position="25"/>
        <end position="454"/>
    </location>
</feature>
<protein>
    <submittedName>
        <fullName evidence="3">MFS transporter</fullName>
    </submittedName>
</protein>
<feature type="transmembrane region" description="Helical" evidence="1">
    <location>
        <begin position="124"/>
        <end position="150"/>
    </location>
</feature>
<name>A0A830GG71_9EURY</name>
<feature type="transmembrane region" description="Helical" evidence="1">
    <location>
        <begin position="289"/>
        <end position="309"/>
    </location>
</feature>
<reference evidence="3" key="2">
    <citation type="submission" date="2020-09" db="EMBL/GenBank/DDBJ databases">
        <authorList>
            <person name="Sun Q."/>
            <person name="Ohkuma M."/>
        </authorList>
    </citation>
    <scope>NUCLEOTIDE SEQUENCE</scope>
    <source>
        <strain evidence="3">JCM 17820</strain>
    </source>
</reference>
<dbReference type="InterPro" id="IPR011701">
    <property type="entry name" value="MFS"/>
</dbReference>
<dbReference type="InterPro" id="IPR036259">
    <property type="entry name" value="MFS_trans_sf"/>
</dbReference>
<feature type="transmembrane region" description="Helical" evidence="1">
    <location>
        <begin position="197"/>
        <end position="217"/>
    </location>
</feature>
<feature type="transmembrane region" description="Helical" evidence="1">
    <location>
        <begin position="26"/>
        <end position="47"/>
    </location>
</feature>
<evidence type="ECO:0000313" key="3">
    <source>
        <dbReference type="EMBL" id="GGN84673.1"/>
    </source>
</evidence>
<organism evidence="3 4">
    <name type="scientific">Haloarcula pellucida</name>
    <dbReference type="NCBI Taxonomy" id="1427151"/>
    <lineage>
        <taxon>Archaea</taxon>
        <taxon>Methanobacteriati</taxon>
        <taxon>Methanobacteriota</taxon>
        <taxon>Stenosarchaea group</taxon>
        <taxon>Halobacteria</taxon>
        <taxon>Halobacteriales</taxon>
        <taxon>Haloarculaceae</taxon>
        <taxon>Haloarcula</taxon>
    </lineage>
</organism>
<keyword evidence="1" id="KW-1133">Transmembrane helix</keyword>
<dbReference type="RefSeq" id="WP_188993452.1">
    <property type="nucleotide sequence ID" value="NZ_BMOU01000001.1"/>
</dbReference>
<dbReference type="AlphaFoldDB" id="A0A830GG71"/>
<keyword evidence="4" id="KW-1185">Reference proteome</keyword>
<dbReference type="PROSITE" id="PS50850">
    <property type="entry name" value="MFS"/>
    <property type="match status" value="1"/>
</dbReference>
<feature type="transmembrane region" description="Helical" evidence="1">
    <location>
        <begin position="430"/>
        <end position="449"/>
    </location>
</feature>
<feature type="transmembrane region" description="Helical" evidence="1">
    <location>
        <begin position="171"/>
        <end position="191"/>
    </location>
</feature>
<dbReference type="Pfam" id="PF07690">
    <property type="entry name" value="MFS_1"/>
    <property type="match status" value="1"/>
</dbReference>
<evidence type="ECO:0000256" key="1">
    <source>
        <dbReference type="SAM" id="Phobius"/>
    </source>
</evidence>
<dbReference type="EMBL" id="BMOU01000001">
    <property type="protein sequence ID" value="GGN84673.1"/>
    <property type="molecule type" value="Genomic_DNA"/>
</dbReference>
<evidence type="ECO:0000259" key="2">
    <source>
        <dbReference type="PROSITE" id="PS50850"/>
    </source>
</evidence>
<sequence>MATDHADEDVDLLDAFRQFFALERDVLVLSLSMLAFSLAFQMTSRYVPEYMRLLGASAGVIGLYGSVGNLISAVYPYPGGAVSDRLGSRFALTAFAVLATLGFGVWYLAAVVGTVAVGPVTVPAWAFVFVGLFLAQAWKSFGLGATFAIVKQSVPPARLAMGFASTEVFRRLGFLIGPLLAAGLLAVSATFVGGFQLVLLVAIACGAVATVAQHVLYDASEDTLGKSFEGVAQVLDDLRGMPETLRPLLVADTLVRFANGMVYVFFVIVVTDFLSVGFSGFGLSLRPDAFFGVLLGVEMVVAILSMAPVSKLAEYAGLKPAVALGFSVYAIFPLVLIYAPADQWILLLLFAYSGLRFAGLPAHKALIVGPAERDAGGRVTGTYYLVRNTLVIPSAALGGWLYGSEWVLSLPEAVGPLALPEFALRAGPELAFGVATAVGVVGVAYFLVFGEEFEAYA</sequence>
<dbReference type="PANTHER" id="PTHR23518:SF2">
    <property type="entry name" value="MAJOR FACILITATOR SUPERFAMILY TRANSPORTER"/>
    <property type="match status" value="1"/>
</dbReference>
<dbReference type="Gene3D" id="1.20.1250.20">
    <property type="entry name" value="MFS general substrate transporter like domains"/>
    <property type="match status" value="1"/>
</dbReference>
<dbReference type="InterPro" id="IPR020846">
    <property type="entry name" value="MFS_dom"/>
</dbReference>
<feature type="transmembrane region" description="Helical" evidence="1">
    <location>
        <begin position="53"/>
        <end position="78"/>
    </location>
</feature>
<reference evidence="3" key="1">
    <citation type="journal article" date="2014" name="Int. J. Syst. Evol. Microbiol.">
        <title>Complete genome sequence of Corynebacterium casei LMG S-19264T (=DSM 44701T), isolated from a smear-ripened cheese.</title>
        <authorList>
            <consortium name="US DOE Joint Genome Institute (JGI-PGF)"/>
            <person name="Walter F."/>
            <person name="Albersmeier A."/>
            <person name="Kalinowski J."/>
            <person name="Ruckert C."/>
        </authorList>
    </citation>
    <scope>NUCLEOTIDE SEQUENCE</scope>
    <source>
        <strain evidence="3">JCM 17820</strain>
    </source>
</reference>
<comment type="caution">
    <text evidence="3">The sequence shown here is derived from an EMBL/GenBank/DDBJ whole genome shotgun (WGS) entry which is preliminary data.</text>
</comment>
<feature type="transmembrane region" description="Helical" evidence="1">
    <location>
        <begin position="384"/>
        <end position="402"/>
    </location>
</feature>
<keyword evidence="1" id="KW-0812">Transmembrane</keyword>
<dbReference type="PANTHER" id="PTHR23518">
    <property type="entry name" value="C-METHYLTRANSFERASE"/>
    <property type="match status" value="1"/>
</dbReference>
<accession>A0A830GG71</accession>